<evidence type="ECO:0000256" key="3">
    <source>
        <dbReference type="PROSITE-ProRule" id="PRU00023"/>
    </source>
</evidence>
<feature type="region of interest" description="Disordered" evidence="4">
    <location>
        <begin position="812"/>
        <end position="911"/>
    </location>
</feature>
<evidence type="ECO:0000256" key="4">
    <source>
        <dbReference type="SAM" id="MobiDB-lite"/>
    </source>
</evidence>
<feature type="compositionally biased region" description="Basic and acidic residues" evidence="4">
    <location>
        <begin position="174"/>
        <end position="183"/>
    </location>
</feature>
<dbReference type="EMBL" id="JAODUO010000068">
    <property type="protein sequence ID" value="KAK2190783.1"/>
    <property type="molecule type" value="Genomic_DNA"/>
</dbReference>
<comment type="caution">
    <text evidence="5">The sequence shown here is derived from an EMBL/GenBank/DDBJ whole genome shotgun (WGS) entry which is preliminary data.</text>
</comment>
<gene>
    <name evidence="5" type="ORF">NP493_68g00015</name>
</gene>
<feature type="region of interest" description="Disordered" evidence="4">
    <location>
        <begin position="435"/>
        <end position="482"/>
    </location>
</feature>
<dbReference type="Proteomes" id="UP001209878">
    <property type="component" value="Unassembled WGS sequence"/>
</dbReference>
<dbReference type="PROSITE" id="PS50297">
    <property type="entry name" value="ANK_REP_REGION"/>
    <property type="match status" value="3"/>
</dbReference>
<feature type="repeat" description="ANK" evidence="3">
    <location>
        <begin position="1013"/>
        <end position="1045"/>
    </location>
</feature>
<reference evidence="5" key="1">
    <citation type="journal article" date="2023" name="Mol. Biol. Evol.">
        <title>Third-Generation Sequencing Reveals the Adaptive Role of the Epigenome in Three Deep-Sea Polychaetes.</title>
        <authorList>
            <person name="Perez M."/>
            <person name="Aroh O."/>
            <person name="Sun Y."/>
            <person name="Lan Y."/>
            <person name="Juniper S.K."/>
            <person name="Young C.R."/>
            <person name="Angers B."/>
            <person name="Qian P.Y."/>
        </authorList>
    </citation>
    <scope>NUCLEOTIDE SEQUENCE</scope>
    <source>
        <strain evidence="5">R07B-5</strain>
    </source>
</reference>
<keyword evidence="6" id="KW-1185">Reference proteome</keyword>
<dbReference type="InterPro" id="IPR002110">
    <property type="entry name" value="Ankyrin_rpt"/>
</dbReference>
<feature type="compositionally biased region" description="Polar residues" evidence="4">
    <location>
        <begin position="758"/>
        <end position="768"/>
    </location>
</feature>
<dbReference type="PANTHER" id="PTHR24124">
    <property type="entry name" value="ANKYRIN REPEAT FAMILY A"/>
    <property type="match status" value="1"/>
</dbReference>
<organism evidence="5 6">
    <name type="scientific">Ridgeia piscesae</name>
    <name type="common">Tubeworm</name>
    <dbReference type="NCBI Taxonomy" id="27915"/>
    <lineage>
        <taxon>Eukaryota</taxon>
        <taxon>Metazoa</taxon>
        <taxon>Spiralia</taxon>
        <taxon>Lophotrochozoa</taxon>
        <taxon>Annelida</taxon>
        <taxon>Polychaeta</taxon>
        <taxon>Sedentaria</taxon>
        <taxon>Canalipalpata</taxon>
        <taxon>Sabellida</taxon>
        <taxon>Siboglinidae</taxon>
        <taxon>Ridgeia</taxon>
    </lineage>
</organism>
<dbReference type="PROSITE" id="PS50088">
    <property type="entry name" value="ANK_REPEAT"/>
    <property type="match status" value="4"/>
</dbReference>
<evidence type="ECO:0000313" key="5">
    <source>
        <dbReference type="EMBL" id="KAK2190783.1"/>
    </source>
</evidence>
<feature type="region of interest" description="Disordered" evidence="4">
    <location>
        <begin position="756"/>
        <end position="785"/>
    </location>
</feature>
<feature type="compositionally biased region" description="Polar residues" evidence="4">
    <location>
        <begin position="812"/>
        <end position="841"/>
    </location>
</feature>
<evidence type="ECO:0000256" key="1">
    <source>
        <dbReference type="ARBA" id="ARBA00022737"/>
    </source>
</evidence>
<feature type="region of interest" description="Disordered" evidence="4">
    <location>
        <begin position="632"/>
        <end position="669"/>
    </location>
</feature>
<dbReference type="GO" id="GO:0010468">
    <property type="term" value="P:regulation of gene expression"/>
    <property type="evidence" value="ECO:0007669"/>
    <property type="project" value="TreeGrafter"/>
</dbReference>
<proteinExistence type="predicted"/>
<evidence type="ECO:0000313" key="6">
    <source>
        <dbReference type="Proteomes" id="UP001209878"/>
    </source>
</evidence>
<feature type="compositionally biased region" description="Basic and acidic residues" evidence="4">
    <location>
        <begin position="47"/>
        <end position="79"/>
    </location>
</feature>
<feature type="region of interest" description="Disordered" evidence="4">
    <location>
        <begin position="34"/>
        <end position="202"/>
    </location>
</feature>
<feature type="compositionally biased region" description="Pro residues" evidence="4">
    <location>
        <begin position="886"/>
        <end position="898"/>
    </location>
</feature>
<feature type="repeat" description="ANK" evidence="3">
    <location>
        <begin position="1134"/>
        <end position="1156"/>
    </location>
</feature>
<dbReference type="GO" id="GO:0005634">
    <property type="term" value="C:nucleus"/>
    <property type="evidence" value="ECO:0007669"/>
    <property type="project" value="TreeGrafter"/>
</dbReference>
<name>A0AAD9P9U4_RIDPI</name>
<dbReference type="Pfam" id="PF00023">
    <property type="entry name" value="Ank"/>
    <property type="match status" value="1"/>
</dbReference>
<evidence type="ECO:0000256" key="2">
    <source>
        <dbReference type="ARBA" id="ARBA00023043"/>
    </source>
</evidence>
<feature type="repeat" description="ANK" evidence="3">
    <location>
        <begin position="1172"/>
        <end position="1210"/>
    </location>
</feature>
<dbReference type="PANTHER" id="PTHR24124:SF14">
    <property type="entry name" value="CHROMOSOME UNDETERMINED SCAFFOLD_25, WHOLE GENOME SHOTGUN SEQUENCE"/>
    <property type="match status" value="1"/>
</dbReference>
<dbReference type="InterPro" id="IPR036770">
    <property type="entry name" value="Ankyrin_rpt-contain_sf"/>
</dbReference>
<keyword evidence="1" id="KW-0677">Repeat</keyword>
<dbReference type="SMART" id="SM00248">
    <property type="entry name" value="ANK"/>
    <property type="match status" value="5"/>
</dbReference>
<feature type="compositionally biased region" description="Basic and acidic residues" evidence="4">
    <location>
        <begin position="87"/>
        <end position="99"/>
    </location>
</feature>
<dbReference type="AlphaFoldDB" id="A0AAD9P9U4"/>
<dbReference type="Pfam" id="PF12796">
    <property type="entry name" value="Ank_2"/>
    <property type="match status" value="1"/>
</dbReference>
<feature type="compositionally biased region" description="Acidic residues" evidence="4">
    <location>
        <begin position="100"/>
        <end position="114"/>
    </location>
</feature>
<dbReference type="Gene3D" id="1.25.40.20">
    <property type="entry name" value="Ankyrin repeat-containing domain"/>
    <property type="match status" value="2"/>
</dbReference>
<sequence>MTSTTAGDNCEDNSDTIDGLTENLCRNCCISSDGQKESVGAADETSSEDHKEPGSSESDKDDQEKTSADEDDIKGDLRETLAGQDCIKNDLKKVSVHDEVIEDDQKEVSAEDEIGSGQKGVTEDEKLVINQENVKDEADSDDEKVKEAERNDVEKIVGGQDDGEESEESSLSIRRREGVEHECPSSTGLETGEVSDDDEVNQGHTVVVTVTKHEGDDSDDEEVTKVAEDMKTHLRLTEFGPQSHHFIPRSPNGKPMPHEYNDTLFNLEELLANDGQRHDGTGKRDRIDDTDMPAKYMLPLSDNDIIQKMLDDEFASGMATLAEINGVDSPNVLSPAEQRVPSPGYYPGSTSPSYSCESACSPIGCSGQSPWQPADPTEDMSAWLDELVDILDKDVSTDSSNTGLLLQQQNQAPVQQQQRVQQIAVTLQQPRQAPVQLQQQHQAPVQLQPTPQTPVQLQQQHQTPVQLQQQHQAPMQLQQTPVQLQQQHQAPVQLQQTPVQLQQQHQAPVQLQQCVQQSPVELQQQNESIPNWLAGGEVPVSVGQQQQHQAQSPIQLQIQVQQQNPVQLQQPNQIQLQQQNQIQLQQQNQIQLQQQNQIQLQQHNQIQLQQHNQIQLQQQNQIQPQQHNQIQLQQHNQIQMQQPNPAQLQQHNQIQAQQSNPAQLQQHNQIQVQQSNQLQQQKQAQLNQNLAVWQVQQEIEQLQQKVPVLQRRLQLLQCEQQRVSEDEQQHYTEKLNVTYREYQSLQQNIKQKQEQVQRLQVKSNTAPSQRKKIKPKRVTPQYQPIQPRPPVVIVSACQSPASPGVTFIATLSRPSSPMQHSPQPLSPQLVSVNSPQQTSPQLCPPQIRSPQPSPQPNVPTTVTPDAIIVGEYHSDMPGSPMQVYPPQQPSPQPSPQLPSPCGHSPQPSLQPSVAPFVKQEVMTTREYLSDTGKADEAGPSKYTLNINPDMRTKAERHVAAMSLDELKYVDPDDGDNLLHLAVIEKVPVMLVALISRCLRENILSSLINSVNRLNQTPLYIATVMNLPEIVAYLLSHGANPNVDARVAVNGLPPINQGALHCAARKGHAWLATLTELLKSPHVDIDKKDSDGQTPLHCAMMTHGKQSPNGLINSKDMIKLFVSHGANMNTADGKSGKTPLHYAIERKDLDLLEFVLELIPDNPAKSLNTPTYDGNCSLHIAVGLQMVDIEQHKKIVRLLMRRGADASHRNNSRHLPRELVANRNQEIINILRGVNTTSRTNSQSSPMLTTPSIILAYQYQPV</sequence>
<accession>A0AAD9P9U4</accession>
<keyword evidence="2 3" id="KW-0040">ANK repeat</keyword>
<protein>
    <submittedName>
        <fullName evidence="5">Uncharacterized protein</fullName>
    </submittedName>
</protein>
<dbReference type="SUPFAM" id="SSF48403">
    <property type="entry name" value="Ankyrin repeat"/>
    <property type="match status" value="1"/>
</dbReference>
<feature type="repeat" description="ANK" evidence="3">
    <location>
        <begin position="1090"/>
        <end position="1132"/>
    </location>
</feature>
<feature type="compositionally biased region" description="Basic and acidic residues" evidence="4">
    <location>
        <begin position="121"/>
        <end position="155"/>
    </location>
</feature>